<dbReference type="AlphaFoldDB" id="A0A8X6Q0F7"/>
<dbReference type="EMBL" id="BMAW01073942">
    <property type="protein sequence ID" value="GFT90012.1"/>
    <property type="molecule type" value="Genomic_DNA"/>
</dbReference>
<protein>
    <submittedName>
        <fullName evidence="1">Uncharacterized protein</fullName>
    </submittedName>
</protein>
<proteinExistence type="predicted"/>
<dbReference type="Proteomes" id="UP000887013">
    <property type="component" value="Unassembled WGS sequence"/>
</dbReference>
<reference evidence="1" key="1">
    <citation type="submission" date="2020-08" db="EMBL/GenBank/DDBJ databases">
        <title>Multicomponent nature underlies the extraordinary mechanical properties of spider dragline silk.</title>
        <authorList>
            <person name="Kono N."/>
            <person name="Nakamura H."/>
            <person name="Mori M."/>
            <person name="Yoshida Y."/>
            <person name="Ohtoshi R."/>
            <person name="Malay A.D."/>
            <person name="Moran D.A.P."/>
            <person name="Tomita M."/>
            <person name="Numata K."/>
            <person name="Arakawa K."/>
        </authorList>
    </citation>
    <scope>NUCLEOTIDE SEQUENCE</scope>
</reference>
<comment type="caution">
    <text evidence="1">The sequence shown here is derived from an EMBL/GenBank/DDBJ whole genome shotgun (WGS) entry which is preliminary data.</text>
</comment>
<evidence type="ECO:0000313" key="2">
    <source>
        <dbReference type="Proteomes" id="UP000887013"/>
    </source>
</evidence>
<keyword evidence="2" id="KW-1185">Reference proteome</keyword>
<accession>A0A8X6Q0F7</accession>
<name>A0A8X6Q0F7_NEPPI</name>
<evidence type="ECO:0000313" key="1">
    <source>
        <dbReference type="EMBL" id="GFT90012.1"/>
    </source>
</evidence>
<gene>
    <name evidence="1" type="ORF">NPIL_516191</name>
</gene>
<sequence>MNSFAFFCDAFIDNHVYLSTNIAGFKKSLEKSLSKCVKNRNIRIPSFLKCIIRHRRSLHEREVKQAECEIFSKTVFEAAFECEEAKQLAGEPLKMNRIERDCNVLYIFHIMFYIL</sequence>
<organism evidence="1 2">
    <name type="scientific">Nephila pilipes</name>
    <name type="common">Giant wood spider</name>
    <name type="synonym">Nephila maculata</name>
    <dbReference type="NCBI Taxonomy" id="299642"/>
    <lineage>
        <taxon>Eukaryota</taxon>
        <taxon>Metazoa</taxon>
        <taxon>Ecdysozoa</taxon>
        <taxon>Arthropoda</taxon>
        <taxon>Chelicerata</taxon>
        <taxon>Arachnida</taxon>
        <taxon>Araneae</taxon>
        <taxon>Araneomorphae</taxon>
        <taxon>Entelegynae</taxon>
        <taxon>Araneoidea</taxon>
        <taxon>Nephilidae</taxon>
        <taxon>Nephila</taxon>
    </lineage>
</organism>